<dbReference type="InterPro" id="IPR003653">
    <property type="entry name" value="Peptidase_C48_C"/>
</dbReference>
<evidence type="ECO:0000256" key="3">
    <source>
        <dbReference type="ARBA" id="ARBA00022786"/>
    </source>
</evidence>
<protein>
    <submittedName>
        <fullName evidence="10">Ubiquitin-like-specific protease ESD4 isoform X1</fullName>
    </submittedName>
</protein>
<reference evidence="10" key="1">
    <citation type="submission" date="2025-08" db="UniProtKB">
        <authorList>
            <consortium name="RefSeq"/>
        </authorList>
    </citation>
    <scope>IDENTIFICATION</scope>
    <source>
        <tissue evidence="10">Young leaves</tissue>
    </source>
</reference>
<dbReference type="GO" id="GO:0005634">
    <property type="term" value="C:nucleus"/>
    <property type="evidence" value="ECO:0007669"/>
    <property type="project" value="TreeGrafter"/>
</dbReference>
<evidence type="ECO:0000256" key="5">
    <source>
        <dbReference type="ARBA" id="ARBA00022807"/>
    </source>
</evidence>
<evidence type="ECO:0000313" key="9">
    <source>
        <dbReference type="Proteomes" id="UP000504608"/>
    </source>
</evidence>
<name>A0A6J1KDL2_CUCMA</name>
<dbReference type="PANTHER" id="PTHR12606:SF1">
    <property type="entry name" value="UBIQUITIN-LIKE-SPECIFIC PROTEASE 1A"/>
    <property type="match status" value="1"/>
</dbReference>
<dbReference type="OrthoDB" id="1939479at2759"/>
<feature type="region of interest" description="Disordered" evidence="6">
    <location>
        <begin position="145"/>
        <end position="166"/>
    </location>
</feature>
<feature type="signal peptide" evidence="7">
    <location>
        <begin position="1"/>
        <end position="21"/>
    </location>
</feature>
<evidence type="ECO:0000256" key="1">
    <source>
        <dbReference type="ARBA" id="ARBA00005234"/>
    </source>
</evidence>
<dbReference type="InterPro" id="IPR038765">
    <property type="entry name" value="Papain-like_cys_pep_sf"/>
</dbReference>
<evidence type="ECO:0000259" key="8">
    <source>
        <dbReference type="PROSITE" id="PS50600"/>
    </source>
</evidence>
<keyword evidence="7" id="KW-0732">Signal</keyword>
<accession>A0A6J1KDL2</accession>
<feature type="chain" id="PRO_5026911448" evidence="7">
    <location>
        <begin position="22"/>
        <end position="509"/>
    </location>
</feature>
<dbReference type="AlphaFoldDB" id="A0A6J1KDL2"/>
<dbReference type="KEGG" id="cmax:111494687"/>
<dbReference type="SUPFAM" id="SSF54001">
    <property type="entry name" value="Cysteine proteinases"/>
    <property type="match status" value="1"/>
</dbReference>
<evidence type="ECO:0000256" key="6">
    <source>
        <dbReference type="SAM" id="MobiDB-lite"/>
    </source>
</evidence>
<keyword evidence="9" id="KW-1185">Reference proteome</keyword>
<dbReference type="FunFam" id="3.40.395.10:FF:000005">
    <property type="entry name" value="Ubiquitin-like-specific protease ESD4"/>
    <property type="match status" value="1"/>
</dbReference>
<dbReference type="RefSeq" id="XP_023000422.1">
    <property type="nucleotide sequence ID" value="XM_023144654.1"/>
</dbReference>
<dbReference type="PANTHER" id="PTHR12606">
    <property type="entry name" value="SENTRIN/SUMO-SPECIFIC PROTEASE"/>
    <property type="match status" value="1"/>
</dbReference>
<keyword evidence="2 10" id="KW-0645">Protease</keyword>
<comment type="similarity">
    <text evidence="1">Belongs to the peptidase C48 family.</text>
</comment>
<evidence type="ECO:0000256" key="4">
    <source>
        <dbReference type="ARBA" id="ARBA00022801"/>
    </source>
</evidence>
<dbReference type="GeneID" id="111494687"/>
<keyword evidence="4" id="KW-0378">Hydrolase</keyword>
<dbReference type="GO" id="GO:0016929">
    <property type="term" value="F:deSUMOylase activity"/>
    <property type="evidence" value="ECO:0007669"/>
    <property type="project" value="TreeGrafter"/>
</dbReference>
<keyword evidence="5" id="KW-0788">Thiol protease</keyword>
<dbReference type="GO" id="GO:0006508">
    <property type="term" value="P:proteolysis"/>
    <property type="evidence" value="ECO:0007669"/>
    <property type="project" value="UniProtKB-KW"/>
</dbReference>
<dbReference type="Pfam" id="PF02902">
    <property type="entry name" value="Peptidase_C48"/>
    <property type="match status" value="1"/>
</dbReference>
<dbReference type="GO" id="GO:0016926">
    <property type="term" value="P:protein desumoylation"/>
    <property type="evidence" value="ECO:0007669"/>
    <property type="project" value="UniProtKB-ARBA"/>
</dbReference>
<sequence length="509" mass="59107">MRCNVVGVSFPFLLLLMGARTSNRKRDDEYSSIKRSYSSLKSPDFHVSKKLKFSTMSSDRPVVSSNSTVARLSRYPEETPQLRREVHGPCRGLKFGLTRSFFRFWESKNSEPSEQDDVGNILSYNYQIAKRNAIGALRSFPKDAFELDSDTQTERDASGDSKDDEEVEVIEDVTVQELVAKKMEAHQPSSSSVVIDLADEGSKVEENAEKMLGDLSLDREISSVSAYKKLLQGVEKRTSRLKTLDFEIELNEKRRSILQSQTPKKMPEIQQELFVPLTQDEEAKVEAALSANRSKVLVTHENSNIEITAQALHCLRPGAWLNDEVINLYLELLKERERREPEKYLNCHFFNTFFYKKLINGRDGYDYKSVRRWTSQRKLRYELNDCDKIFVPIHREIHWCLAVINKKEKKFQYLDSVKGMDSRVLKTLARYFVDEVKDKSGKDIDVSSWGQEFVKDLPEQFNGFVYDCGMFMIKYTDFYSRGLDLCFKQEHMPYFRSRTAKEILNLRAN</sequence>
<dbReference type="Gene3D" id="3.40.395.10">
    <property type="entry name" value="Adenoviral Proteinase, Chain A"/>
    <property type="match status" value="1"/>
</dbReference>
<dbReference type="PROSITE" id="PS50600">
    <property type="entry name" value="ULP_PROTEASE"/>
    <property type="match status" value="1"/>
</dbReference>
<dbReference type="Proteomes" id="UP000504608">
    <property type="component" value="Unplaced"/>
</dbReference>
<proteinExistence type="inferred from homology"/>
<evidence type="ECO:0000256" key="7">
    <source>
        <dbReference type="SAM" id="SignalP"/>
    </source>
</evidence>
<gene>
    <name evidence="10" type="primary">LOC111494687</name>
</gene>
<organism evidence="9 10">
    <name type="scientific">Cucurbita maxima</name>
    <name type="common">Pumpkin</name>
    <name type="synonym">Winter squash</name>
    <dbReference type="NCBI Taxonomy" id="3661"/>
    <lineage>
        <taxon>Eukaryota</taxon>
        <taxon>Viridiplantae</taxon>
        <taxon>Streptophyta</taxon>
        <taxon>Embryophyta</taxon>
        <taxon>Tracheophyta</taxon>
        <taxon>Spermatophyta</taxon>
        <taxon>Magnoliopsida</taxon>
        <taxon>eudicotyledons</taxon>
        <taxon>Gunneridae</taxon>
        <taxon>Pentapetalae</taxon>
        <taxon>rosids</taxon>
        <taxon>fabids</taxon>
        <taxon>Cucurbitales</taxon>
        <taxon>Cucurbitaceae</taxon>
        <taxon>Cucurbiteae</taxon>
        <taxon>Cucurbita</taxon>
    </lineage>
</organism>
<evidence type="ECO:0000313" key="10">
    <source>
        <dbReference type="RefSeq" id="XP_023000422.1"/>
    </source>
</evidence>
<feature type="domain" description="Ubiquitin-like protease family profile" evidence="8">
    <location>
        <begin position="305"/>
        <end position="479"/>
    </location>
</feature>
<feature type="compositionally biased region" description="Basic and acidic residues" evidence="6">
    <location>
        <begin position="152"/>
        <end position="161"/>
    </location>
</feature>
<evidence type="ECO:0000256" key="2">
    <source>
        <dbReference type="ARBA" id="ARBA00022670"/>
    </source>
</evidence>
<keyword evidence="3" id="KW-0833">Ubl conjugation pathway</keyword>